<reference evidence="2" key="2">
    <citation type="submission" date="2013-07" db="EMBL/GenBank/DDBJ databases">
        <authorList>
            <consortium name="The Broad Institute Genome Sequencing Platform"/>
            <person name="Cuomo C."/>
            <person name="Litvintseva A."/>
            <person name="Chen Y."/>
            <person name="Heitman J."/>
            <person name="Sun S."/>
            <person name="Springer D."/>
            <person name="Dromer F."/>
            <person name="Young S.K."/>
            <person name="Zeng Q."/>
            <person name="Gargeya S."/>
            <person name="Fitzgerald M."/>
            <person name="Abouelleil A."/>
            <person name="Alvarado L."/>
            <person name="Berlin A.M."/>
            <person name="Chapman S.B."/>
            <person name="Dewar J."/>
            <person name="Goldberg J."/>
            <person name="Griggs A."/>
            <person name="Gujja S."/>
            <person name="Hansen M."/>
            <person name="Howarth C."/>
            <person name="Imamovic A."/>
            <person name="Larimer J."/>
            <person name="McCowan C."/>
            <person name="Murphy C."/>
            <person name="Pearson M."/>
            <person name="Priest M."/>
            <person name="Roberts A."/>
            <person name="Saif S."/>
            <person name="Shea T."/>
            <person name="Sykes S."/>
            <person name="Wortman J."/>
            <person name="Nusbaum C."/>
            <person name="Birren B."/>
        </authorList>
    </citation>
    <scope>NUCLEOTIDE SEQUENCE</scope>
    <source>
        <strain evidence="2">CBS 10118</strain>
    </source>
</reference>
<dbReference type="GeneID" id="30206206"/>
<dbReference type="KEGG" id="kbi:30206206"/>
<dbReference type="EMBL" id="CP144541">
    <property type="protein sequence ID" value="WVW81116.1"/>
    <property type="molecule type" value="Genomic_DNA"/>
</dbReference>
<proteinExistence type="predicted"/>
<dbReference type="RefSeq" id="XP_019051358.1">
    <property type="nucleotide sequence ID" value="XM_019188480.1"/>
</dbReference>
<evidence type="ECO:0000313" key="1">
    <source>
        <dbReference type="EMBL" id="OCF30288.1"/>
    </source>
</evidence>
<evidence type="ECO:0000313" key="3">
    <source>
        <dbReference type="Proteomes" id="UP000092730"/>
    </source>
</evidence>
<dbReference type="VEuPathDB" id="FungiDB:I302_01807"/>
<evidence type="ECO:0000313" key="2">
    <source>
        <dbReference type="EMBL" id="WVW81116.1"/>
    </source>
</evidence>
<organism evidence="1">
    <name type="scientific">Kwoniella bestiolae CBS 10118</name>
    <dbReference type="NCBI Taxonomy" id="1296100"/>
    <lineage>
        <taxon>Eukaryota</taxon>
        <taxon>Fungi</taxon>
        <taxon>Dikarya</taxon>
        <taxon>Basidiomycota</taxon>
        <taxon>Agaricomycotina</taxon>
        <taxon>Tremellomycetes</taxon>
        <taxon>Tremellales</taxon>
        <taxon>Cryptococcaceae</taxon>
        <taxon>Kwoniella</taxon>
    </lineage>
</organism>
<sequence>MAYRASSSVTGDSKSIGHPDVAWSQRKVDLANRFDKSRERFEQWIETATRQKSDISSQGREYLQRVKDCFSKTRYIDHSRVSMNGKDTLRNETLAQDQTKVLAELTAECVDLLAITGRTGRGSTRMSEDERLPHLLHGMIDSYQSYIDRGTQAEADSAFDLFARTGNSLSQNRASSCERAALQALEDFKQLTSNKSSGDHRDIYQIDKAFIGSIPYQMAKHSREFDSYVYLKSEDAHGLVRQLASRLMPLTRLWKEAQTQSGVNRELIPSIPWIAQEALCVKDPSTVTRLKSALSDLNNWKRNANPSSRLLPSFPALASSIDAVSPDHVNLDPSTESWTFGPDQRASLGRLTNEVINHLSQTGELFSRADRCPGLSFALQRFMKEYKNCCDQADRRGDGGSTFARTLVQPGNTLDEKQAKLDEEAASRALSRFMKLTEDKFIPENLPEIDRQYLDSVPYYLHQVMPTDRTVDPGDIRRAASQFRVLATRWKDAHEYADRFVY</sequence>
<dbReference type="EMBL" id="KI894018">
    <property type="protein sequence ID" value="OCF30288.1"/>
    <property type="molecule type" value="Genomic_DNA"/>
</dbReference>
<dbReference type="Proteomes" id="UP000092730">
    <property type="component" value="Chromosome 1"/>
</dbReference>
<keyword evidence="3" id="KW-1185">Reference proteome</keyword>
<protein>
    <submittedName>
        <fullName evidence="1">Uncharacterized protein</fullName>
    </submittedName>
</protein>
<accession>A0A1B9GGZ4</accession>
<reference evidence="1" key="3">
    <citation type="submission" date="2014-01" db="EMBL/GenBank/DDBJ databases">
        <title>Evolution of pathogenesis and genome organization in the Tremellales.</title>
        <authorList>
            <person name="Cuomo C."/>
            <person name="Litvintseva A."/>
            <person name="Heitman J."/>
            <person name="Chen Y."/>
            <person name="Sun S."/>
            <person name="Springer D."/>
            <person name="Dromer F."/>
            <person name="Young S."/>
            <person name="Zeng Q."/>
            <person name="Chapman S."/>
            <person name="Gujja S."/>
            <person name="Saif S."/>
            <person name="Birren B."/>
        </authorList>
    </citation>
    <scope>NUCLEOTIDE SEQUENCE</scope>
    <source>
        <strain evidence="1">CBS 10118</strain>
    </source>
</reference>
<reference evidence="2" key="4">
    <citation type="submission" date="2024-02" db="EMBL/GenBank/DDBJ databases">
        <title>Comparative genomics of Cryptococcus and Kwoniella reveals pathogenesis evolution and contrasting modes of karyotype evolution via chromosome fusion or intercentromeric recombination.</title>
        <authorList>
            <person name="Coelho M.A."/>
            <person name="David-Palma M."/>
            <person name="Shea T."/>
            <person name="Bowers K."/>
            <person name="McGinley-Smith S."/>
            <person name="Mohammad A.W."/>
            <person name="Gnirke A."/>
            <person name="Yurkov A.M."/>
            <person name="Nowrousian M."/>
            <person name="Sun S."/>
            <person name="Cuomo C.A."/>
            <person name="Heitman J."/>
        </authorList>
    </citation>
    <scope>NUCLEOTIDE SEQUENCE</scope>
    <source>
        <strain evidence="2">CBS 10118</strain>
    </source>
</reference>
<name>A0A1B9GGZ4_9TREE</name>
<dbReference type="AlphaFoldDB" id="A0A1B9GGZ4"/>
<gene>
    <name evidence="1" type="ORF">I302_01807</name>
    <name evidence="2" type="ORF">I302_103107</name>
</gene>
<reference evidence="1" key="1">
    <citation type="submission" date="2013-07" db="EMBL/GenBank/DDBJ databases">
        <title>The Genome Sequence of Cryptococcus bestiolae CBS10118.</title>
        <authorList>
            <consortium name="The Broad Institute Genome Sequencing Platform"/>
            <person name="Cuomo C."/>
            <person name="Litvintseva A."/>
            <person name="Chen Y."/>
            <person name="Heitman J."/>
            <person name="Sun S."/>
            <person name="Springer D."/>
            <person name="Dromer F."/>
            <person name="Young S.K."/>
            <person name="Zeng Q."/>
            <person name="Gargeya S."/>
            <person name="Fitzgerald M."/>
            <person name="Abouelleil A."/>
            <person name="Alvarado L."/>
            <person name="Berlin A.M."/>
            <person name="Chapman S.B."/>
            <person name="Dewar J."/>
            <person name="Goldberg J."/>
            <person name="Griggs A."/>
            <person name="Gujja S."/>
            <person name="Hansen M."/>
            <person name="Howarth C."/>
            <person name="Imamovic A."/>
            <person name="Larimer J."/>
            <person name="McCowan C."/>
            <person name="Murphy C."/>
            <person name="Pearson M."/>
            <person name="Priest M."/>
            <person name="Roberts A."/>
            <person name="Saif S."/>
            <person name="Shea T."/>
            <person name="Sykes S."/>
            <person name="Wortman J."/>
            <person name="Nusbaum C."/>
            <person name="Birren B."/>
        </authorList>
    </citation>
    <scope>NUCLEOTIDE SEQUENCE [LARGE SCALE GENOMIC DNA]</scope>
    <source>
        <strain evidence="1">CBS 10118</strain>
    </source>
</reference>